<dbReference type="PANTHER" id="PTHR45625:SF4">
    <property type="entry name" value="PEPTIDYLPROLYL ISOMERASE DOMAIN AND WD REPEAT-CONTAINING PROTEIN 1"/>
    <property type="match status" value="1"/>
</dbReference>
<evidence type="ECO:0000313" key="7">
    <source>
        <dbReference type="EMBL" id="HIZ62838.1"/>
    </source>
</evidence>
<gene>
    <name evidence="7" type="ORF">H9724_08760</name>
</gene>
<dbReference type="InterPro" id="IPR029000">
    <property type="entry name" value="Cyclophilin-like_dom_sf"/>
</dbReference>
<feature type="domain" description="PPIase cyclophilin-type" evidence="6">
    <location>
        <begin position="48"/>
        <end position="234"/>
    </location>
</feature>
<comment type="caution">
    <text evidence="7">The sequence shown here is derived from an EMBL/GenBank/DDBJ whole genome shotgun (WGS) entry which is preliminary data.</text>
</comment>
<dbReference type="Proteomes" id="UP000824105">
    <property type="component" value="Unassembled WGS sequence"/>
</dbReference>
<keyword evidence="3" id="KW-0697">Rotamase</keyword>
<proteinExistence type="predicted"/>
<dbReference type="GO" id="GO:0003755">
    <property type="term" value="F:peptidyl-prolyl cis-trans isomerase activity"/>
    <property type="evidence" value="ECO:0007669"/>
    <property type="project" value="UniProtKB-KW"/>
</dbReference>
<sequence length="268" mass="27565">MKKTVCVALALLLALLCGCGGNGKSVPSRAGVTSEERQFTAPSDGDLIAIFTTSLGEVRAVLYPDAAPMAVYNFVGLARTGYYDGTVIWRSQYGFAVQGGDATGTGTGGSTIWSNNPYPLEADAGLKHYAGALCAAFAAGGDVSGGNSQFYFVTALPDSVDAARQEEMATQGYSEAQIAAYAAAGGLPYLDNTDTVFGQVYAGMDVVDAMACVDTVQDEEGNETWRPTEEAAITIDHVTIATYPGPTAEELAAQSGDAGSEASSEAVG</sequence>
<evidence type="ECO:0000256" key="2">
    <source>
        <dbReference type="ARBA" id="ARBA00013194"/>
    </source>
</evidence>
<dbReference type="InterPro" id="IPR044666">
    <property type="entry name" value="Cyclophilin_A-like"/>
</dbReference>
<reference evidence="7" key="2">
    <citation type="submission" date="2021-04" db="EMBL/GenBank/DDBJ databases">
        <authorList>
            <person name="Gilroy R."/>
        </authorList>
    </citation>
    <scope>NUCLEOTIDE SEQUENCE</scope>
    <source>
        <strain evidence="7">CHK188-11489</strain>
    </source>
</reference>
<keyword evidence="5" id="KW-0732">Signal</keyword>
<dbReference type="SUPFAM" id="SSF50891">
    <property type="entry name" value="Cyclophilin-like"/>
    <property type="match status" value="1"/>
</dbReference>
<protein>
    <recommendedName>
        <fullName evidence="2">peptidylprolyl isomerase</fullName>
        <ecNumber evidence="2">5.2.1.8</ecNumber>
    </recommendedName>
</protein>
<dbReference type="EMBL" id="DXBF01000068">
    <property type="protein sequence ID" value="HIZ62838.1"/>
    <property type="molecule type" value="Genomic_DNA"/>
</dbReference>
<name>A0A9D2FL58_9FIRM</name>
<dbReference type="PROSITE" id="PS50072">
    <property type="entry name" value="CSA_PPIASE_2"/>
    <property type="match status" value="1"/>
</dbReference>
<dbReference type="InterPro" id="IPR002130">
    <property type="entry name" value="Cyclophilin-type_PPIase_dom"/>
</dbReference>
<reference evidence="7" key="1">
    <citation type="journal article" date="2021" name="PeerJ">
        <title>Extensive microbial diversity within the chicken gut microbiome revealed by metagenomics and culture.</title>
        <authorList>
            <person name="Gilroy R."/>
            <person name="Ravi A."/>
            <person name="Getino M."/>
            <person name="Pursley I."/>
            <person name="Horton D.L."/>
            <person name="Alikhan N.F."/>
            <person name="Baker D."/>
            <person name="Gharbi K."/>
            <person name="Hall N."/>
            <person name="Watson M."/>
            <person name="Adriaenssens E.M."/>
            <person name="Foster-Nyarko E."/>
            <person name="Jarju S."/>
            <person name="Secka A."/>
            <person name="Antonio M."/>
            <person name="Oren A."/>
            <person name="Chaudhuri R.R."/>
            <person name="La Ragione R."/>
            <person name="Hildebrand F."/>
            <person name="Pallen M.J."/>
        </authorList>
    </citation>
    <scope>NUCLEOTIDE SEQUENCE</scope>
    <source>
        <strain evidence="7">CHK188-11489</strain>
    </source>
</reference>
<dbReference type="Pfam" id="PF00160">
    <property type="entry name" value="Pro_isomerase"/>
    <property type="match status" value="1"/>
</dbReference>
<evidence type="ECO:0000313" key="8">
    <source>
        <dbReference type="Proteomes" id="UP000824105"/>
    </source>
</evidence>
<feature type="chain" id="PRO_5038592706" description="peptidylprolyl isomerase" evidence="5">
    <location>
        <begin position="24"/>
        <end position="268"/>
    </location>
</feature>
<dbReference type="PANTHER" id="PTHR45625">
    <property type="entry name" value="PEPTIDYL-PROLYL CIS-TRANS ISOMERASE-RELATED"/>
    <property type="match status" value="1"/>
</dbReference>
<dbReference type="PROSITE" id="PS51257">
    <property type="entry name" value="PROKAR_LIPOPROTEIN"/>
    <property type="match status" value="1"/>
</dbReference>
<organism evidence="7 8">
    <name type="scientific">Candidatus Gemmiger avistercoris</name>
    <dbReference type="NCBI Taxonomy" id="2838606"/>
    <lineage>
        <taxon>Bacteria</taxon>
        <taxon>Bacillati</taxon>
        <taxon>Bacillota</taxon>
        <taxon>Clostridia</taxon>
        <taxon>Eubacteriales</taxon>
        <taxon>Gemmiger</taxon>
    </lineage>
</organism>
<dbReference type="AlphaFoldDB" id="A0A9D2FL58"/>
<evidence type="ECO:0000256" key="3">
    <source>
        <dbReference type="ARBA" id="ARBA00023110"/>
    </source>
</evidence>
<evidence type="ECO:0000256" key="5">
    <source>
        <dbReference type="SAM" id="SignalP"/>
    </source>
</evidence>
<keyword evidence="4 7" id="KW-0413">Isomerase</keyword>
<evidence type="ECO:0000256" key="4">
    <source>
        <dbReference type="ARBA" id="ARBA00023235"/>
    </source>
</evidence>
<evidence type="ECO:0000256" key="1">
    <source>
        <dbReference type="ARBA" id="ARBA00002388"/>
    </source>
</evidence>
<evidence type="ECO:0000259" key="6">
    <source>
        <dbReference type="PROSITE" id="PS50072"/>
    </source>
</evidence>
<dbReference type="EC" id="5.2.1.8" evidence="2"/>
<comment type="function">
    <text evidence="1">PPIases accelerate the folding of proteins. It catalyzes the cis-trans isomerization of proline imidic peptide bonds in oligopeptides.</text>
</comment>
<dbReference type="Gene3D" id="2.40.100.10">
    <property type="entry name" value="Cyclophilin-like"/>
    <property type="match status" value="1"/>
</dbReference>
<feature type="signal peptide" evidence="5">
    <location>
        <begin position="1"/>
        <end position="23"/>
    </location>
</feature>
<accession>A0A9D2FL58</accession>